<dbReference type="EMBL" id="MUKV01000027">
    <property type="protein sequence ID" value="OQS35434.1"/>
    <property type="molecule type" value="Genomic_DNA"/>
</dbReference>
<dbReference type="AlphaFoldDB" id="A0A1W0CKV4"/>
<dbReference type="Proteomes" id="UP000192721">
    <property type="component" value="Unassembled WGS sequence"/>
</dbReference>
<evidence type="ECO:0000256" key="2">
    <source>
        <dbReference type="SAM" id="SignalP"/>
    </source>
</evidence>
<feature type="compositionally biased region" description="Basic and acidic residues" evidence="1">
    <location>
        <begin position="69"/>
        <end position="78"/>
    </location>
</feature>
<accession>A0A1W0CKV4</accession>
<evidence type="ECO:0000313" key="4">
    <source>
        <dbReference type="Proteomes" id="UP000192721"/>
    </source>
</evidence>
<organism evidence="3 4">
    <name type="scientific">Chromobacterium haemolyticum</name>
    <dbReference type="NCBI Taxonomy" id="394935"/>
    <lineage>
        <taxon>Bacteria</taxon>
        <taxon>Pseudomonadati</taxon>
        <taxon>Pseudomonadota</taxon>
        <taxon>Betaproteobacteria</taxon>
        <taxon>Neisseriales</taxon>
        <taxon>Chromobacteriaceae</taxon>
        <taxon>Chromobacterium</taxon>
    </lineage>
</organism>
<sequence length="95" mass="10953">MRIHALLLPLALYSAVVTADSFSPSHPAFTQINKAMTDSFRMQQQLMRMPTPPDMFKRENKETPPPQDETEKVDRRQAESVITQQQQPRPDEQSD</sequence>
<feature type="region of interest" description="Disordered" evidence="1">
    <location>
        <begin position="50"/>
        <end position="95"/>
    </location>
</feature>
<gene>
    <name evidence="3" type="ORF">B0T45_17390</name>
</gene>
<name>A0A1W0CKV4_9NEIS</name>
<comment type="caution">
    <text evidence="3">The sequence shown here is derived from an EMBL/GenBank/DDBJ whole genome shotgun (WGS) entry which is preliminary data.</text>
</comment>
<reference evidence="3 4" key="1">
    <citation type="submission" date="2017-02" db="EMBL/GenBank/DDBJ databases">
        <title>Chromobacterium haemolyticum H5244.</title>
        <authorList>
            <person name="Gulvik C.A."/>
        </authorList>
    </citation>
    <scope>NUCLEOTIDE SEQUENCE [LARGE SCALE GENOMIC DNA]</scope>
    <source>
        <strain evidence="3 4">H5244</strain>
    </source>
</reference>
<dbReference type="RefSeq" id="WP_081556335.1">
    <property type="nucleotide sequence ID" value="NZ_MUKV01000027.1"/>
</dbReference>
<evidence type="ECO:0008006" key="5">
    <source>
        <dbReference type="Google" id="ProtNLM"/>
    </source>
</evidence>
<evidence type="ECO:0000313" key="3">
    <source>
        <dbReference type="EMBL" id="OQS35434.1"/>
    </source>
</evidence>
<proteinExistence type="predicted"/>
<keyword evidence="2" id="KW-0732">Signal</keyword>
<feature type="signal peptide" evidence="2">
    <location>
        <begin position="1"/>
        <end position="19"/>
    </location>
</feature>
<protein>
    <recommendedName>
        <fullName evidence="5">DUF4148 domain-containing protein</fullName>
    </recommendedName>
</protein>
<feature type="chain" id="PRO_5013161964" description="DUF4148 domain-containing protein" evidence="2">
    <location>
        <begin position="20"/>
        <end position="95"/>
    </location>
</feature>
<evidence type="ECO:0000256" key="1">
    <source>
        <dbReference type="SAM" id="MobiDB-lite"/>
    </source>
</evidence>